<keyword evidence="1" id="KW-0663">Pyridoxal phosphate</keyword>
<dbReference type="OrthoDB" id="10355at2157"/>
<comment type="caution">
    <text evidence="2">The sequence shown here is derived from an EMBL/GenBank/DDBJ whole genome shotgun (WGS) entry which is preliminary data.</text>
</comment>
<dbReference type="Proteomes" id="UP000766904">
    <property type="component" value="Unassembled WGS sequence"/>
</dbReference>
<dbReference type="GO" id="GO:0030170">
    <property type="term" value="F:pyridoxal phosphate binding"/>
    <property type="evidence" value="ECO:0007669"/>
    <property type="project" value="TreeGrafter"/>
</dbReference>
<evidence type="ECO:0000313" key="2">
    <source>
        <dbReference type="EMBL" id="TYL37224.1"/>
    </source>
</evidence>
<evidence type="ECO:0000256" key="1">
    <source>
        <dbReference type="RuleBase" id="RU004508"/>
    </source>
</evidence>
<dbReference type="Pfam" id="PF01041">
    <property type="entry name" value="DegT_DnrJ_EryC1"/>
    <property type="match status" value="1"/>
</dbReference>
<keyword evidence="2" id="KW-0032">Aminotransferase</keyword>
<dbReference type="EMBL" id="PHNJ01000011">
    <property type="protein sequence ID" value="TYL37224.1"/>
    <property type="molecule type" value="Genomic_DNA"/>
</dbReference>
<dbReference type="RefSeq" id="WP_148859373.1">
    <property type="nucleotide sequence ID" value="NZ_PHNJ01000011.1"/>
</dbReference>
<dbReference type="AlphaFoldDB" id="A0A8J8TR00"/>
<dbReference type="InterPro" id="IPR015422">
    <property type="entry name" value="PyrdxlP-dep_Trfase_small"/>
</dbReference>
<dbReference type="GO" id="GO:0008483">
    <property type="term" value="F:transaminase activity"/>
    <property type="evidence" value="ECO:0007669"/>
    <property type="project" value="UniProtKB-KW"/>
</dbReference>
<organism evidence="2 3">
    <name type="scientific">Natronococcus pandeyae</name>
    <dbReference type="NCBI Taxonomy" id="2055836"/>
    <lineage>
        <taxon>Archaea</taxon>
        <taxon>Methanobacteriati</taxon>
        <taxon>Methanobacteriota</taxon>
        <taxon>Stenosarchaea group</taxon>
        <taxon>Halobacteria</taxon>
        <taxon>Halobacteriales</taxon>
        <taxon>Natrialbaceae</taxon>
        <taxon>Natronococcus</taxon>
    </lineage>
</organism>
<dbReference type="Gene3D" id="3.90.1150.10">
    <property type="entry name" value="Aspartate Aminotransferase, domain 1"/>
    <property type="match status" value="1"/>
</dbReference>
<dbReference type="PIRSF" id="PIRSF000390">
    <property type="entry name" value="PLP_StrS"/>
    <property type="match status" value="1"/>
</dbReference>
<dbReference type="InterPro" id="IPR000653">
    <property type="entry name" value="DegT/StrS_aminotransferase"/>
</dbReference>
<comment type="similarity">
    <text evidence="1">Belongs to the DegT/DnrJ/EryC1 family.</text>
</comment>
<dbReference type="Gene3D" id="3.40.640.10">
    <property type="entry name" value="Type I PLP-dependent aspartate aminotransferase-like (Major domain)"/>
    <property type="match status" value="1"/>
</dbReference>
<dbReference type="CDD" id="cd00616">
    <property type="entry name" value="AHBA_syn"/>
    <property type="match status" value="1"/>
</dbReference>
<gene>
    <name evidence="2" type="ORF">CV102_18080</name>
</gene>
<dbReference type="GO" id="GO:0000271">
    <property type="term" value="P:polysaccharide biosynthetic process"/>
    <property type="evidence" value="ECO:0007669"/>
    <property type="project" value="TreeGrafter"/>
</dbReference>
<protein>
    <submittedName>
        <fullName evidence="2">Aminotransferase DegT</fullName>
    </submittedName>
</protein>
<keyword evidence="3" id="KW-1185">Reference proteome</keyword>
<dbReference type="PANTHER" id="PTHR30244">
    <property type="entry name" value="TRANSAMINASE"/>
    <property type="match status" value="1"/>
</dbReference>
<dbReference type="InterPro" id="IPR015421">
    <property type="entry name" value="PyrdxlP-dep_Trfase_major"/>
</dbReference>
<keyword evidence="2" id="KW-0808">Transferase</keyword>
<sequence>MIPIADPELGADAKARVEEVLDSGMLADGPEVRAFEESFADYCSADHGVATSNGTTALHATFEALDIGAGDRVLTTPFSFIATANAIRLAGAEPVFADIDPATYNLDPDAAREVTQEEDIDAIVAVHLYGLPAELDALGDLADDLDIPLIEDAAQAHGATYNGERVGAIGDVGCFSFYPTKNMTTGEGGMVVTDDADLADDVAQFINHGRSDTYDHATVGHNFRLTSMAAAIGQAQLERLPDFIEARRANAARLTEGLAEAPVTVPTEPDHTEHVYHQYTIRTADRDELADVLSDHDIGAGVYYPTCIHNQPAYDDVEATAPTAETTADEVLSLPVHPNVTADEIDRIIEVITDYAT</sequence>
<dbReference type="PANTHER" id="PTHR30244:SF34">
    <property type="entry name" value="DTDP-4-AMINO-4,6-DIDEOXYGALACTOSE TRANSAMINASE"/>
    <property type="match status" value="1"/>
</dbReference>
<accession>A0A8J8TR00</accession>
<evidence type="ECO:0000313" key="3">
    <source>
        <dbReference type="Proteomes" id="UP000766904"/>
    </source>
</evidence>
<reference evidence="2" key="1">
    <citation type="submission" date="2017-11" db="EMBL/GenBank/DDBJ databases">
        <authorList>
            <person name="Kajale S.C."/>
            <person name="Sharma A."/>
        </authorList>
    </citation>
    <scope>NUCLEOTIDE SEQUENCE</scope>
    <source>
        <strain evidence="2">LS1_42</strain>
    </source>
</reference>
<proteinExistence type="inferred from homology"/>
<dbReference type="SUPFAM" id="SSF53383">
    <property type="entry name" value="PLP-dependent transferases"/>
    <property type="match status" value="1"/>
</dbReference>
<name>A0A8J8TR00_9EURY</name>
<dbReference type="InterPro" id="IPR015424">
    <property type="entry name" value="PyrdxlP-dep_Trfase"/>
</dbReference>